<dbReference type="Pfam" id="PF04892">
    <property type="entry name" value="VanZ"/>
    <property type="match status" value="1"/>
</dbReference>
<sequence>MPVTVTVRLPIGVPLVAVRRRVRDLLATYLDCGAMTSLPRRSAPARRLVTGFAVVAVVVQLLALYWPVVTVEGPVSWTDKVVHLLVFAVPTYAVGRARGSVRTAVLVFAIHAPVSELVQHFLLPGRSGDVWDAVLDLVGVALGAAALVVGARLRRC</sequence>
<dbReference type="EMBL" id="BAAARE010000011">
    <property type="protein sequence ID" value="GAA2487779.1"/>
    <property type="molecule type" value="Genomic_DNA"/>
</dbReference>
<feature type="domain" description="VanZ-like" evidence="2">
    <location>
        <begin position="73"/>
        <end position="147"/>
    </location>
</feature>
<reference evidence="4" key="1">
    <citation type="journal article" date="2019" name="Int. J. Syst. Evol. Microbiol.">
        <title>The Global Catalogue of Microorganisms (GCM) 10K type strain sequencing project: providing services to taxonomists for standard genome sequencing and annotation.</title>
        <authorList>
            <consortium name="The Broad Institute Genomics Platform"/>
            <consortium name="The Broad Institute Genome Sequencing Center for Infectious Disease"/>
            <person name="Wu L."/>
            <person name="Ma J."/>
        </authorList>
    </citation>
    <scope>NUCLEOTIDE SEQUENCE [LARGE SCALE GENOMIC DNA]</scope>
    <source>
        <strain evidence="4">JCM 16259</strain>
    </source>
</reference>
<keyword evidence="1" id="KW-0812">Transmembrane</keyword>
<keyword evidence="1" id="KW-1133">Transmembrane helix</keyword>
<organism evidence="3 4">
    <name type="scientific">Terrabacter carboxydivorans</name>
    <dbReference type="NCBI Taxonomy" id="619730"/>
    <lineage>
        <taxon>Bacteria</taxon>
        <taxon>Bacillati</taxon>
        <taxon>Actinomycetota</taxon>
        <taxon>Actinomycetes</taxon>
        <taxon>Micrococcales</taxon>
        <taxon>Intrasporangiaceae</taxon>
        <taxon>Terrabacter</taxon>
    </lineage>
</organism>
<keyword evidence="1" id="KW-0472">Membrane</keyword>
<dbReference type="InterPro" id="IPR006976">
    <property type="entry name" value="VanZ-like"/>
</dbReference>
<evidence type="ECO:0000259" key="2">
    <source>
        <dbReference type="Pfam" id="PF04892"/>
    </source>
</evidence>
<name>A0ABP5YZJ4_9MICO</name>
<evidence type="ECO:0000313" key="3">
    <source>
        <dbReference type="EMBL" id="GAA2487779.1"/>
    </source>
</evidence>
<dbReference type="Proteomes" id="UP001500730">
    <property type="component" value="Unassembled WGS sequence"/>
</dbReference>
<gene>
    <name evidence="3" type="ORF">GCM10009858_27170</name>
</gene>
<evidence type="ECO:0000313" key="4">
    <source>
        <dbReference type="Proteomes" id="UP001500730"/>
    </source>
</evidence>
<feature type="transmembrane region" description="Helical" evidence="1">
    <location>
        <begin position="134"/>
        <end position="153"/>
    </location>
</feature>
<proteinExistence type="predicted"/>
<protein>
    <recommendedName>
        <fullName evidence="2">VanZ-like domain-containing protein</fullName>
    </recommendedName>
</protein>
<feature type="transmembrane region" description="Helical" evidence="1">
    <location>
        <begin position="48"/>
        <end position="69"/>
    </location>
</feature>
<evidence type="ECO:0000256" key="1">
    <source>
        <dbReference type="SAM" id="Phobius"/>
    </source>
</evidence>
<comment type="caution">
    <text evidence="3">The sequence shown here is derived from an EMBL/GenBank/DDBJ whole genome shotgun (WGS) entry which is preliminary data.</text>
</comment>
<accession>A0ABP5YZJ4</accession>
<keyword evidence="4" id="KW-1185">Reference proteome</keyword>